<dbReference type="InterPro" id="IPR004979">
    <property type="entry name" value="TF_AP2"/>
</dbReference>
<dbReference type="PANTHER" id="PTHR10812">
    <property type="entry name" value="TRANSCRIPTION FACTOR AP-2"/>
    <property type="match status" value="1"/>
</dbReference>
<name>A0A158R177_NIPBR</name>
<keyword evidence="4" id="KW-0238">DNA-binding</keyword>
<evidence type="ECO:0000256" key="4">
    <source>
        <dbReference type="ARBA" id="ARBA00023125"/>
    </source>
</evidence>
<evidence type="ECO:0000256" key="5">
    <source>
        <dbReference type="ARBA" id="ARBA00023163"/>
    </source>
</evidence>
<accession>A0A158R177</accession>
<dbReference type="GO" id="GO:0042127">
    <property type="term" value="P:regulation of cell population proliferation"/>
    <property type="evidence" value="ECO:0007669"/>
    <property type="project" value="TreeGrafter"/>
</dbReference>
<dbReference type="OMA" id="GSQCDFR"/>
<comment type="similarity">
    <text evidence="2">Belongs to the AP-2 family.</text>
</comment>
<dbReference type="GO" id="GO:0000981">
    <property type="term" value="F:DNA-binding transcription factor activity, RNA polymerase II-specific"/>
    <property type="evidence" value="ECO:0007669"/>
    <property type="project" value="TreeGrafter"/>
</dbReference>
<feature type="domain" description="Transcription factor AP-2 C-terminal" evidence="7">
    <location>
        <begin position="178"/>
        <end position="376"/>
    </location>
</feature>
<dbReference type="EMBL" id="UYSL01020981">
    <property type="protein sequence ID" value="VDL76838.1"/>
    <property type="molecule type" value="Genomic_DNA"/>
</dbReference>
<sequence length="400" mass="44449">MKFSKEGAVEDDVELDKKRYKTLNRILKSLVGMYSRKRPAINTEVFAKRKMEATDEENLEGEDEAEGSQCDFRQTFGGFGVPCGIGTLTYSRGDIPQPTPFFQHNLLAGDNDEIEDFCHSPMKSEELERKLVARKVDIPLIFFGDPSVGAGGVDPCEVSLCIRNNHSATTYYALFKVYCTVPGRTSLLSSTTKYRVTVGEIQRRISPPECLNASLLGGILRRAKSKDGGKTLRDSLRKIGLTLPAGRRKQANVTAWTALVEEEAVHMAKDFALVCEKEFHAREIGIFLTKTSLAIDQDVLQRRSMLENSKKIVSELYELLAADRTPLTPFVAPTRPTITLEPSIQQHLSHYTLMTHGFGGVAMVAVLESIKSVIDESIKYLDRNCGGTYPAVVVVEDIFT</sequence>
<gene>
    <name evidence="8" type="ORF">NBR_LOCUS13249</name>
</gene>
<organism evidence="10">
    <name type="scientific">Nippostrongylus brasiliensis</name>
    <name type="common">Rat hookworm</name>
    <dbReference type="NCBI Taxonomy" id="27835"/>
    <lineage>
        <taxon>Eukaryota</taxon>
        <taxon>Metazoa</taxon>
        <taxon>Ecdysozoa</taxon>
        <taxon>Nematoda</taxon>
        <taxon>Chromadorea</taxon>
        <taxon>Rhabditida</taxon>
        <taxon>Rhabditina</taxon>
        <taxon>Rhabditomorpha</taxon>
        <taxon>Strongyloidea</taxon>
        <taxon>Heligmosomidae</taxon>
        <taxon>Nippostrongylus</taxon>
    </lineage>
</organism>
<evidence type="ECO:0000313" key="10">
    <source>
        <dbReference type="WBParaSite" id="NBR_0001324801-mRNA-1"/>
    </source>
</evidence>
<dbReference type="GO" id="GO:0005634">
    <property type="term" value="C:nucleus"/>
    <property type="evidence" value="ECO:0007669"/>
    <property type="project" value="UniProtKB-SubCell"/>
</dbReference>
<comment type="subcellular location">
    <subcellularLocation>
        <location evidence="1">Nucleus</location>
    </subcellularLocation>
</comment>
<evidence type="ECO:0000256" key="2">
    <source>
        <dbReference type="ARBA" id="ARBA00007770"/>
    </source>
</evidence>
<evidence type="ECO:0000259" key="7">
    <source>
        <dbReference type="Pfam" id="PF03299"/>
    </source>
</evidence>
<evidence type="ECO:0000256" key="3">
    <source>
        <dbReference type="ARBA" id="ARBA00023015"/>
    </source>
</evidence>
<dbReference type="AlphaFoldDB" id="A0A158R177"/>
<dbReference type="PRINTS" id="PR01748">
    <property type="entry name" value="AP2TNSCPFCT"/>
</dbReference>
<dbReference type="WBParaSite" id="NBR_0001324801-mRNA-1">
    <property type="protein sequence ID" value="NBR_0001324801-mRNA-1"/>
    <property type="gene ID" value="NBR_0001324801"/>
</dbReference>
<keyword evidence="6" id="KW-0539">Nucleus</keyword>
<dbReference type="InterPro" id="IPR013854">
    <property type="entry name" value="TF_AP2_C"/>
</dbReference>
<keyword evidence="5" id="KW-0804">Transcription</keyword>
<proteinExistence type="inferred from homology"/>
<dbReference type="Pfam" id="PF03299">
    <property type="entry name" value="TF_AP-2"/>
    <property type="match status" value="1"/>
</dbReference>
<dbReference type="PANTHER" id="PTHR10812:SF17">
    <property type="entry name" value="TRANSCRIPTION FACTOR AP-2, ISOFORM D"/>
    <property type="match status" value="1"/>
</dbReference>
<reference evidence="10" key="1">
    <citation type="submission" date="2016-04" db="UniProtKB">
        <authorList>
            <consortium name="WormBaseParasite"/>
        </authorList>
    </citation>
    <scope>IDENTIFICATION</scope>
</reference>
<evidence type="ECO:0000313" key="8">
    <source>
        <dbReference type="EMBL" id="VDL76838.1"/>
    </source>
</evidence>
<dbReference type="GO" id="GO:0000977">
    <property type="term" value="F:RNA polymerase II transcription regulatory region sequence-specific DNA binding"/>
    <property type="evidence" value="ECO:0007669"/>
    <property type="project" value="TreeGrafter"/>
</dbReference>
<dbReference type="Proteomes" id="UP000271162">
    <property type="component" value="Unassembled WGS sequence"/>
</dbReference>
<protein>
    <submittedName>
        <fullName evidence="10">TF_AP-2 domain-containing protein</fullName>
    </submittedName>
</protein>
<evidence type="ECO:0000256" key="1">
    <source>
        <dbReference type="ARBA" id="ARBA00004123"/>
    </source>
</evidence>
<keyword evidence="3" id="KW-0805">Transcription regulation</keyword>
<keyword evidence="9" id="KW-1185">Reference proteome</keyword>
<evidence type="ECO:0000313" key="9">
    <source>
        <dbReference type="Proteomes" id="UP000271162"/>
    </source>
</evidence>
<evidence type="ECO:0000256" key="6">
    <source>
        <dbReference type="ARBA" id="ARBA00023242"/>
    </source>
</evidence>
<dbReference type="STRING" id="27835.A0A158R177"/>
<reference evidence="8 9" key="2">
    <citation type="submission" date="2018-11" db="EMBL/GenBank/DDBJ databases">
        <authorList>
            <consortium name="Pathogen Informatics"/>
        </authorList>
    </citation>
    <scope>NUCLEOTIDE SEQUENCE [LARGE SCALE GENOMIC DNA]</scope>
</reference>